<organism evidence="2">
    <name type="scientific">Pricia antarctica</name>
    <dbReference type="NCBI Taxonomy" id="641691"/>
    <lineage>
        <taxon>Bacteria</taxon>
        <taxon>Pseudomonadati</taxon>
        <taxon>Bacteroidota</taxon>
        <taxon>Flavobacteriia</taxon>
        <taxon>Flavobacteriales</taxon>
        <taxon>Flavobacteriaceae</taxon>
        <taxon>Pricia</taxon>
    </lineage>
</organism>
<reference evidence="2" key="1">
    <citation type="journal article" date="2020" name="mSystems">
        <title>Genome- and Community-Level Interaction Insights into Carbon Utilization and Element Cycling Functions of Hydrothermarchaeota in Hydrothermal Sediment.</title>
        <authorList>
            <person name="Zhou Z."/>
            <person name="Liu Y."/>
            <person name="Xu W."/>
            <person name="Pan J."/>
            <person name="Luo Z.H."/>
            <person name="Li M."/>
        </authorList>
    </citation>
    <scope>NUCLEOTIDE SEQUENCE [LARGE SCALE GENOMIC DNA]</scope>
    <source>
        <strain evidence="2">HyVt-345</strain>
    </source>
</reference>
<evidence type="ECO:0008006" key="3">
    <source>
        <dbReference type="Google" id="ProtNLM"/>
    </source>
</evidence>
<feature type="signal peptide" evidence="1">
    <location>
        <begin position="1"/>
        <end position="23"/>
    </location>
</feature>
<protein>
    <recommendedName>
        <fullName evidence="3">Por secretion system C-terminal sorting domain-containing protein</fullName>
    </recommendedName>
</protein>
<evidence type="ECO:0000256" key="1">
    <source>
        <dbReference type="SAM" id="SignalP"/>
    </source>
</evidence>
<dbReference type="Proteomes" id="UP000886191">
    <property type="component" value="Unassembled WGS sequence"/>
</dbReference>
<comment type="caution">
    <text evidence="2">The sequence shown here is derived from an EMBL/GenBank/DDBJ whole genome shotgun (WGS) entry which is preliminary data.</text>
</comment>
<evidence type="ECO:0000313" key="2">
    <source>
        <dbReference type="EMBL" id="HEA20752.1"/>
    </source>
</evidence>
<dbReference type="AlphaFoldDB" id="A0A831QQ63"/>
<proteinExistence type="predicted"/>
<accession>A0A831QQ63</accession>
<gene>
    <name evidence="2" type="ORF">ENH87_07520</name>
</gene>
<sequence length="195" mass="22362">MRNYFKQAILFVFLSLSGFTTKASEASPLLVADESTKTLILQISYRAEITSLKLTDHTNTVIYTETIVDTQKGVKELDMKRFSDGTYTFQTDDALRKMAYTVIKNKSEFKIMSKKETLKPLVRLNGTKLSVLFLNKGANDVSIQLYDARERELNSVIVNDAVIQKTYNLAQTYRGNYIIIIEDSNDTYRHEVLFK</sequence>
<feature type="chain" id="PRO_5032333218" description="Por secretion system C-terminal sorting domain-containing protein" evidence="1">
    <location>
        <begin position="24"/>
        <end position="195"/>
    </location>
</feature>
<name>A0A831QQ63_9FLAO</name>
<dbReference type="EMBL" id="DRGL01000024">
    <property type="protein sequence ID" value="HEA20752.1"/>
    <property type="molecule type" value="Genomic_DNA"/>
</dbReference>
<keyword evidence="1" id="KW-0732">Signal</keyword>